<dbReference type="Gene3D" id="3.40.50.10330">
    <property type="entry name" value="Probable inorganic polyphosphate/atp-NAD kinase, domain 1"/>
    <property type="match status" value="1"/>
</dbReference>
<comment type="similarity">
    <text evidence="2">Belongs to the diacylglycerol/lipid kinase family.</text>
</comment>
<dbReference type="PANTHER" id="PTHR12358:SF106">
    <property type="entry name" value="LIPID KINASE YEGS"/>
    <property type="match status" value="1"/>
</dbReference>
<dbReference type="EC" id="2.7.1.107" evidence="10"/>
<evidence type="ECO:0000259" key="9">
    <source>
        <dbReference type="PROSITE" id="PS50146"/>
    </source>
</evidence>
<keyword evidence="6" id="KW-0067">ATP-binding</keyword>
<evidence type="ECO:0000256" key="8">
    <source>
        <dbReference type="ARBA" id="ARBA00023264"/>
    </source>
</evidence>
<sequence length="310" mass="32931">MTLYRRHIVVAINPHAAFGKNQAFGDRVVTVLREAGYDVTALREKDYDDLVHVTKRAIAGLPTAGERAPNPANALVVVGGDGMVSLGVNLIAQTSIPLAIVPSGTGNDVARGLGIPVGDLEASLRHLLASLMAPARAIDLGRITCGEKTTFFASILSAGFDATVNERANQMTWPRGKSRYTLALLLELVGLQPVKYSLVVDGVASTVSANLISVANNTSMGGGMLVAPDASLTDGLLDVFVLQPVSWLRFLRLFPRVFAGTHVSEPEVRFTRGKRIRLEALGIVTYADGERVGPLPVEVEVVPGAALILY</sequence>
<keyword evidence="7" id="KW-0443">Lipid metabolism</keyword>
<dbReference type="RefSeq" id="WP_182484424.1">
    <property type="nucleotide sequence ID" value="NZ_JACGWU010000002.1"/>
</dbReference>
<accession>A0A7W3PNM7</accession>
<dbReference type="InterPro" id="IPR045540">
    <property type="entry name" value="YegS/DAGK_C"/>
</dbReference>
<dbReference type="SMART" id="SM00046">
    <property type="entry name" value="DAGKc"/>
    <property type="match status" value="1"/>
</dbReference>
<evidence type="ECO:0000313" key="11">
    <source>
        <dbReference type="Proteomes" id="UP000524237"/>
    </source>
</evidence>
<keyword evidence="11" id="KW-1185">Reference proteome</keyword>
<organism evidence="10 11">
    <name type="scientific">Alpinimonas psychrophila</name>
    <dbReference type="NCBI Taxonomy" id="748908"/>
    <lineage>
        <taxon>Bacteria</taxon>
        <taxon>Bacillati</taxon>
        <taxon>Actinomycetota</taxon>
        <taxon>Actinomycetes</taxon>
        <taxon>Micrococcales</taxon>
        <taxon>Microbacteriaceae</taxon>
        <taxon>Alpinimonas</taxon>
    </lineage>
</organism>
<evidence type="ECO:0000256" key="4">
    <source>
        <dbReference type="ARBA" id="ARBA00022741"/>
    </source>
</evidence>
<dbReference type="GO" id="GO:0008654">
    <property type="term" value="P:phospholipid biosynthetic process"/>
    <property type="evidence" value="ECO:0007669"/>
    <property type="project" value="UniProtKB-KW"/>
</dbReference>
<dbReference type="Gene3D" id="2.60.200.40">
    <property type="match status" value="1"/>
</dbReference>
<evidence type="ECO:0000256" key="3">
    <source>
        <dbReference type="ARBA" id="ARBA00022679"/>
    </source>
</evidence>
<evidence type="ECO:0000256" key="7">
    <source>
        <dbReference type="ARBA" id="ARBA00023209"/>
    </source>
</evidence>
<dbReference type="AlphaFoldDB" id="A0A7W3PNM7"/>
<dbReference type="Pfam" id="PF19279">
    <property type="entry name" value="YegS_C"/>
    <property type="match status" value="1"/>
</dbReference>
<dbReference type="Proteomes" id="UP000524237">
    <property type="component" value="Unassembled WGS sequence"/>
</dbReference>
<keyword evidence="5 10" id="KW-0418">Kinase</keyword>
<dbReference type="InterPro" id="IPR017438">
    <property type="entry name" value="ATP-NAD_kinase_N"/>
</dbReference>
<keyword evidence="7" id="KW-0444">Lipid biosynthesis</keyword>
<dbReference type="PROSITE" id="PS50146">
    <property type="entry name" value="DAGK"/>
    <property type="match status" value="1"/>
</dbReference>
<dbReference type="InterPro" id="IPR050187">
    <property type="entry name" value="Lipid_Phosphate_FormReg"/>
</dbReference>
<evidence type="ECO:0000256" key="5">
    <source>
        <dbReference type="ARBA" id="ARBA00022777"/>
    </source>
</evidence>
<feature type="domain" description="DAGKc" evidence="9">
    <location>
        <begin position="3"/>
        <end position="147"/>
    </location>
</feature>
<dbReference type="GO" id="GO:0005524">
    <property type="term" value="F:ATP binding"/>
    <property type="evidence" value="ECO:0007669"/>
    <property type="project" value="UniProtKB-KW"/>
</dbReference>
<dbReference type="EMBL" id="JACGWU010000002">
    <property type="protein sequence ID" value="MBA8828994.1"/>
    <property type="molecule type" value="Genomic_DNA"/>
</dbReference>
<keyword evidence="3 10" id="KW-0808">Transferase</keyword>
<evidence type="ECO:0000256" key="6">
    <source>
        <dbReference type="ARBA" id="ARBA00022840"/>
    </source>
</evidence>
<dbReference type="GO" id="GO:0004143">
    <property type="term" value="F:ATP-dependent diacylglycerol kinase activity"/>
    <property type="evidence" value="ECO:0007669"/>
    <property type="project" value="UniProtKB-EC"/>
</dbReference>
<evidence type="ECO:0000256" key="1">
    <source>
        <dbReference type="ARBA" id="ARBA00001946"/>
    </source>
</evidence>
<dbReference type="InterPro" id="IPR016064">
    <property type="entry name" value="NAD/diacylglycerol_kinase_sf"/>
</dbReference>
<dbReference type="InterPro" id="IPR001206">
    <property type="entry name" value="Diacylglycerol_kinase_cat_dom"/>
</dbReference>
<keyword evidence="7" id="KW-0594">Phospholipid biosynthesis</keyword>
<name>A0A7W3PNM7_9MICO</name>
<reference evidence="10 11" key="1">
    <citation type="submission" date="2020-07" db="EMBL/GenBank/DDBJ databases">
        <title>Sequencing the genomes of 1000 actinobacteria strains.</title>
        <authorList>
            <person name="Klenk H.-P."/>
        </authorList>
    </citation>
    <scope>NUCLEOTIDE SEQUENCE [LARGE SCALE GENOMIC DNA]</scope>
    <source>
        <strain evidence="10 11">DSM 23737</strain>
    </source>
</reference>
<proteinExistence type="inferred from homology"/>
<evidence type="ECO:0000313" key="10">
    <source>
        <dbReference type="EMBL" id="MBA8828994.1"/>
    </source>
</evidence>
<comment type="caution">
    <text evidence="10">The sequence shown here is derived from an EMBL/GenBank/DDBJ whole genome shotgun (WGS) entry which is preliminary data.</text>
</comment>
<keyword evidence="8" id="KW-1208">Phospholipid metabolism</keyword>
<gene>
    <name evidence="10" type="ORF">FB555_001092</name>
</gene>
<dbReference type="Pfam" id="PF00781">
    <property type="entry name" value="DAGK_cat"/>
    <property type="match status" value="1"/>
</dbReference>
<dbReference type="PANTHER" id="PTHR12358">
    <property type="entry name" value="SPHINGOSINE KINASE"/>
    <property type="match status" value="1"/>
</dbReference>
<dbReference type="GO" id="GO:0005886">
    <property type="term" value="C:plasma membrane"/>
    <property type="evidence" value="ECO:0007669"/>
    <property type="project" value="TreeGrafter"/>
</dbReference>
<evidence type="ECO:0000256" key="2">
    <source>
        <dbReference type="ARBA" id="ARBA00005983"/>
    </source>
</evidence>
<keyword evidence="4" id="KW-0547">Nucleotide-binding</keyword>
<dbReference type="SUPFAM" id="SSF111331">
    <property type="entry name" value="NAD kinase/diacylglycerol kinase-like"/>
    <property type="match status" value="1"/>
</dbReference>
<comment type="cofactor">
    <cofactor evidence="1">
        <name>Mg(2+)</name>
        <dbReference type="ChEBI" id="CHEBI:18420"/>
    </cofactor>
</comment>
<protein>
    <submittedName>
        <fullName evidence="10">Diacylglycerol kinase (ATP)</fullName>
        <ecNumber evidence="10">2.7.1.107</ecNumber>
    </submittedName>
</protein>